<protein>
    <submittedName>
        <fullName evidence="1">Uncharacterized protein</fullName>
    </submittedName>
</protein>
<sequence>MIQVPFISEIICAYHSPPLTPRKFLFELHGLMTSLKTQGREDT</sequence>
<proteinExistence type="predicted"/>
<reference evidence="1" key="1">
    <citation type="submission" date="2018-02" db="EMBL/GenBank/DDBJ databases">
        <title>Rhizophora mucronata_Transcriptome.</title>
        <authorList>
            <person name="Meera S.P."/>
            <person name="Sreeshan A."/>
            <person name="Augustine A."/>
        </authorList>
    </citation>
    <scope>NUCLEOTIDE SEQUENCE</scope>
    <source>
        <tissue evidence="1">Leaf</tissue>
    </source>
</reference>
<name>A0A2P2QPP2_RHIMU</name>
<accession>A0A2P2QPP2</accession>
<organism evidence="1">
    <name type="scientific">Rhizophora mucronata</name>
    <name type="common">Asiatic mangrove</name>
    <dbReference type="NCBI Taxonomy" id="61149"/>
    <lineage>
        <taxon>Eukaryota</taxon>
        <taxon>Viridiplantae</taxon>
        <taxon>Streptophyta</taxon>
        <taxon>Embryophyta</taxon>
        <taxon>Tracheophyta</taxon>
        <taxon>Spermatophyta</taxon>
        <taxon>Magnoliopsida</taxon>
        <taxon>eudicotyledons</taxon>
        <taxon>Gunneridae</taxon>
        <taxon>Pentapetalae</taxon>
        <taxon>rosids</taxon>
        <taxon>fabids</taxon>
        <taxon>Malpighiales</taxon>
        <taxon>Rhizophoraceae</taxon>
        <taxon>Rhizophora</taxon>
    </lineage>
</organism>
<dbReference type="AlphaFoldDB" id="A0A2P2QPP2"/>
<dbReference type="EMBL" id="GGEC01088434">
    <property type="protein sequence ID" value="MBX68918.1"/>
    <property type="molecule type" value="Transcribed_RNA"/>
</dbReference>
<evidence type="ECO:0000313" key="1">
    <source>
        <dbReference type="EMBL" id="MBX68918.1"/>
    </source>
</evidence>